<dbReference type="AlphaFoldDB" id="A0A938XQ44"/>
<dbReference type="GO" id="GO:0000160">
    <property type="term" value="P:phosphorelay signal transduction system"/>
    <property type="evidence" value="ECO:0007669"/>
    <property type="project" value="UniProtKB-KW"/>
</dbReference>
<sequence>MRELSLHILDIVQNSIAAEADLIRLNIVEDYEADKLVVEIIDDGTGMKEEDKEQVLDPFVTSRTTREVGLGLPLFKEAAEQCAGNFSLDSTLGEGTELKAVFQHSHIDRAPLGDIVGTIISFLVSNPDIDLVYHHQVDDEEFNFDTREVKDRLGDVKINSPDIIAWLKDYLTEGLRQIRR</sequence>
<evidence type="ECO:0000313" key="6">
    <source>
        <dbReference type="EMBL" id="MBM7557743.1"/>
    </source>
</evidence>
<accession>A0A938XQ44</accession>
<organism evidence="6 7">
    <name type="scientific">Halanaerobacter jeridensis</name>
    <dbReference type="NCBI Taxonomy" id="706427"/>
    <lineage>
        <taxon>Bacteria</taxon>
        <taxon>Bacillati</taxon>
        <taxon>Bacillota</taxon>
        <taxon>Clostridia</taxon>
        <taxon>Halanaerobiales</taxon>
        <taxon>Halobacteroidaceae</taxon>
        <taxon>Halanaerobacter</taxon>
    </lineage>
</organism>
<keyword evidence="3" id="KW-0808">Transferase</keyword>
<gene>
    <name evidence="6" type="ORF">JOC47_002609</name>
</gene>
<dbReference type="PRINTS" id="PR00344">
    <property type="entry name" value="BCTRLSENSOR"/>
</dbReference>
<evidence type="ECO:0000256" key="1">
    <source>
        <dbReference type="ARBA" id="ARBA00000085"/>
    </source>
</evidence>
<feature type="domain" description="Histidine kinase" evidence="5">
    <location>
        <begin position="1"/>
        <end position="106"/>
    </location>
</feature>
<dbReference type="InterPro" id="IPR003594">
    <property type="entry name" value="HATPase_dom"/>
</dbReference>
<dbReference type="SUPFAM" id="SSF55874">
    <property type="entry name" value="ATPase domain of HSP90 chaperone/DNA topoisomerase II/histidine kinase"/>
    <property type="match status" value="1"/>
</dbReference>
<keyword evidence="4" id="KW-0902">Two-component regulatory system</keyword>
<dbReference type="EC" id="2.7.13.3" evidence="2"/>
<protein>
    <recommendedName>
        <fullName evidence="2">histidine kinase</fullName>
        <ecNumber evidence="2">2.7.13.3</ecNumber>
    </recommendedName>
</protein>
<dbReference type="InterPro" id="IPR005467">
    <property type="entry name" value="His_kinase_dom"/>
</dbReference>
<dbReference type="Pfam" id="PF02518">
    <property type="entry name" value="HATPase_c"/>
    <property type="match status" value="1"/>
</dbReference>
<evidence type="ECO:0000256" key="3">
    <source>
        <dbReference type="ARBA" id="ARBA00022777"/>
    </source>
</evidence>
<evidence type="ECO:0000256" key="4">
    <source>
        <dbReference type="ARBA" id="ARBA00023012"/>
    </source>
</evidence>
<dbReference type="Gene3D" id="3.30.565.10">
    <property type="entry name" value="Histidine kinase-like ATPase, C-terminal domain"/>
    <property type="match status" value="1"/>
</dbReference>
<dbReference type="EMBL" id="JAFBDQ010000016">
    <property type="protein sequence ID" value="MBM7557743.1"/>
    <property type="molecule type" value="Genomic_DNA"/>
</dbReference>
<comment type="caution">
    <text evidence="6">The sequence shown here is derived from an EMBL/GenBank/DDBJ whole genome shotgun (WGS) entry which is preliminary data.</text>
</comment>
<reference evidence="6" key="1">
    <citation type="submission" date="2021-01" db="EMBL/GenBank/DDBJ databases">
        <title>Genomic Encyclopedia of Type Strains, Phase IV (KMG-IV): sequencing the most valuable type-strain genomes for metagenomic binning, comparative biology and taxonomic classification.</title>
        <authorList>
            <person name="Goeker M."/>
        </authorList>
    </citation>
    <scope>NUCLEOTIDE SEQUENCE</scope>
    <source>
        <strain evidence="6">DSM 23230</strain>
    </source>
</reference>
<dbReference type="PROSITE" id="PS50109">
    <property type="entry name" value="HIS_KIN"/>
    <property type="match status" value="1"/>
</dbReference>
<evidence type="ECO:0000256" key="2">
    <source>
        <dbReference type="ARBA" id="ARBA00012438"/>
    </source>
</evidence>
<dbReference type="GO" id="GO:0004673">
    <property type="term" value="F:protein histidine kinase activity"/>
    <property type="evidence" value="ECO:0007669"/>
    <property type="project" value="UniProtKB-EC"/>
</dbReference>
<comment type="catalytic activity">
    <reaction evidence="1">
        <text>ATP + protein L-histidine = ADP + protein N-phospho-L-histidine.</text>
        <dbReference type="EC" id="2.7.13.3"/>
    </reaction>
</comment>
<dbReference type="Proteomes" id="UP000774000">
    <property type="component" value="Unassembled WGS sequence"/>
</dbReference>
<dbReference type="PANTHER" id="PTHR43065">
    <property type="entry name" value="SENSOR HISTIDINE KINASE"/>
    <property type="match status" value="1"/>
</dbReference>
<evidence type="ECO:0000313" key="7">
    <source>
        <dbReference type="Proteomes" id="UP000774000"/>
    </source>
</evidence>
<evidence type="ECO:0000259" key="5">
    <source>
        <dbReference type="PROSITE" id="PS50109"/>
    </source>
</evidence>
<dbReference type="InterPro" id="IPR036890">
    <property type="entry name" value="HATPase_C_sf"/>
</dbReference>
<name>A0A938XQ44_9FIRM</name>
<proteinExistence type="predicted"/>
<keyword evidence="7" id="KW-1185">Reference proteome</keyword>
<dbReference type="InterPro" id="IPR004358">
    <property type="entry name" value="Sig_transdc_His_kin-like_C"/>
</dbReference>
<dbReference type="RefSeq" id="WP_204702489.1">
    <property type="nucleotide sequence ID" value="NZ_JAFBDQ010000016.1"/>
</dbReference>
<keyword evidence="3" id="KW-0418">Kinase</keyword>